<evidence type="ECO:0000313" key="1">
    <source>
        <dbReference type="EMBL" id="KAK8475537.1"/>
    </source>
</evidence>
<reference evidence="1 2" key="1">
    <citation type="journal article" date="2024" name="G3 (Bethesda)">
        <title>Genome assembly of Hibiscus sabdariffa L. provides insights into metabolisms of medicinal natural products.</title>
        <authorList>
            <person name="Kim T."/>
        </authorList>
    </citation>
    <scope>NUCLEOTIDE SEQUENCE [LARGE SCALE GENOMIC DNA]</scope>
    <source>
        <strain evidence="1">TK-2024</strain>
        <tissue evidence="1">Old leaves</tissue>
    </source>
</reference>
<keyword evidence="2" id="KW-1185">Reference proteome</keyword>
<dbReference type="Proteomes" id="UP001396334">
    <property type="component" value="Unassembled WGS sequence"/>
</dbReference>
<name>A0ABR1Z7F1_9ROSI</name>
<protein>
    <submittedName>
        <fullName evidence="1">Uncharacterized protein</fullName>
    </submittedName>
</protein>
<organism evidence="1 2">
    <name type="scientific">Hibiscus sabdariffa</name>
    <name type="common">roselle</name>
    <dbReference type="NCBI Taxonomy" id="183260"/>
    <lineage>
        <taxon>Eukaryota</taxon>
        <taxon>Viridiplantae</taxon>
        <taxon>Streptophyta</taxon>
        <taxon>Embryophyta</taxon>
        <taxon>Tracheophyta</taxon>
        <taxon>Spermatophyta</taxon>
        <taxon>Magnoliopsida</taxon>
        <taxon>eudicotyledons</taxon>
        <taxon>Gunneridae</taxon>
        <taxon>Pentapetalae</taxon>
        <taxon>rosids</taxon>
        <taxon>malvids</taxon>
        <taxon>Malvales</taxon>
        <taxon>Malvaceae</taxon>
        <taxon>Malvoideae</taxon>
        <taxon>Hibiscus</taxon>
    </lineage>
</organism>
<accession>A0ABR1Z7F1</accession>
<dbReference type="EMBL" id="JBBPBN010002505">
    <property type="protein sequence ID" value="KAK8475537.1"/>
    <property type="molecule type" value="Genomic_DNA"/>
</dbReference>
<gene>
    <name evidence="1" type="ORF">V6N11_061851</name>
</gene>
<proteinExistence type="predicted"/>
<evidence type="ECO:0000313" key="2">
    <source>
        <dbReference type="Proteomes" id="UP001396334"/>
    </source>
</evidence>
<sequence length="66" mass="7172">MLREELTTIRFHAPAREERVRTCGGSCGSRAGILMTRLSRSANQHTVVLLVLAVLTKGPPKVAGEE</sequence>
<comment type="caution">
    <text evidence="1">The sequence shown here is derived from an EMBL/GenBank/DDBJ whole genome shotgun (WGS) entry which is preliminary data.</text>
</comment>